<organism evidence="2">
    <name type="scientific">Variovorax paradoxus (strain S110)</name>
    <dbReference type="NCBI Taxonomy" id="543728"/>
    <lineage>
        <taxon>Bacteria</taxon>
        <taxon>Pseudomonadati</taxon>
        <taxon>Pseudomonadota</taxon>
        <taxon>Betaproteobacteria</taxon>
        <taxon>Burkholderiales</taxon>
        <taxon>Comamonadaceae</taxon>
        <taxon>Variovorax</taxon>
    </lineage>
</organism>
<feature type="region of interest" description="Disordered" evidence="1">
    <location>
        <begin position="808"/>
        <end position="875"/>
    </location>
</feature>
<dbReference type="AlphaFoldDB" id="C5CPX7"/>
<feature type="region of interest" description="Disordered" evidence="1">
    <location>
        <begin position="554"/>
        <end position="585"/>
    </location>
</feature>
<dbReference type="PANTHER" id="PTHR30441">
    <property type="entry name" value="DUF748 DOMAIN-CONTAINING PROTEIN"/>
    <property type="match status" value="1"/>
</dbReference>
<dbReference type="InterPro" id="IPR052894">
    <property type="entry name" value="AsmA-related"/>
</dbReference>
<proteinExistence type="predicted"/>
<gene>
    <name evidence="2" type="ordered locus">Vapar_3097</name>
</gene>
<dbReference type="KEGG" id="vap:Vapar_3097"/>
<dbReference type="eggNOG" id="COG2885">
    <property type="taxonomic scope" value="Bacteria"/>
</dbReference>
<dbReference type="Pfam" id="PF05359">
    <property type="entry name" value="DUF748"/>
    <property type="match status" value="2"/>
</dbReference>
<evidence type="ECO:0000313" key="2">
    <source>
        <dbReference type="EMBL" id="ACS19716.1"/>
    </source>
</evidence>
<evidence type="ECO:0000256" key="1">
    <source>
        <dbReference type="SAM" id="MobiDB-lite"/>
    </source>
</evidence>
<sequence precursor="true">MDVASLKQNKWVRRGIVALLVLLALWVIAWLAVPPIAKSQLQKIASEKLGRQVTVGKIDFKPWTLELALNDLRIATADGSRPQVAVKRIYADAELQSILRLAPVIDAVTVEAPAILLTHQADGKYDIDDILAKLAAGPPPDPKAEPARFAIYNISIRDGAVDFDDQTVKRRHELRGFVLNVPFLSNLASKRDINTEPKLAFALNGSKFDSAALTTPFAASRKTDAHVQFKGLDLAPYLGYIPGGLPVQLQAGSLDADLKIDFEQAATAGLKITGTVEAHKAKLGDARGRDLLGFDSLKLALADVRPLEAVFHLSEVALANPQLAVARDAKGQLNLLATDPATGAAEKVAKAPAAAASAPNGKAPEKPKLKVRVDKVALSGGRIGWRDETVQPAAAIETTALGLDLTELTWPMEKPARFSGSTAIAGATLKFQGSATDKVAEVQTEVDALPLSLAAPYLAQSLEPTLDGKLSGQVEVAWAQPDLRFKARRVAVDGLALTQAKTALASVGRFELIDAEADMTKHTLDVASFTATNPKVQVERDSEKRWMFERWLKTPAGNGGTAQAKAAAPKPAGAGPEAAPPGANTKPWALTIGTLAVDNGTLSYADKASATPVAVEITAFSLKAQKVAPETATVSPLQVSGRIGSRRSEPGRFDYKGNVVLKPLSAEGRLEVASFPAHAFKAYYADALNVDIRRAFASYKGTVRYASAPAGMTIKLAGDTALDDFRANSISLTQSPGFDRNTNQLLSWKTLSLRGLQVSMAPNAAPAVDVRETTLTDFFARVIVDPTGRLNLVNLTKKGEADANAAAAASAEVKTRRSLGGTTTTTRGGPQQPSGGGGGAPVSAEAMVGGGPEPAKPAAAPTATAQAEADAGPRPVINFGPMSLVNGRIDFTDLFVKPNYSADLSELTGKLSSFSSNPPKGEGGRPALADLELRGKAQQTAALEITGKLNPLAKPLELDITAKMRDLDLAPLSPYSVRYAGHGIERGKMSMDVNYKIAPDGQLTASNKLVLNQLQFGDEVQGAPNSLPVRLAVALLADRNGVIDVDLPLRGSLNDPQFSIGPLIFKAVVNLIVKAVTSPFSLLTGGLGGGSGESSTITFEPGSAVLSATAKESLDKVVKALTDRPNLRMTVVGTASLEKERDAYQRQRLRQLAQAEKRRVAVRGGQDGTEVPPLTDAEYPELLTAVYKRADITKPRNMVGLAKDLPVKEMENLLLASIPVDEESIRQLAVERGAVVRDYLLAQKLPSERLFLGAVKTKASGDDWKPGAELDLAMK</sequence>
<protein>
    <recommendedName>
        <fullName evidence="3">DUF748 domain-containing protein</fullName>
    </recommendedName>
</protein>
<dbReference type="eggNOG" id="COG2982">
    <property type="taxonomic scope" value="Bacteria"/>
</dbReference>
<feature type="compositionally biased region" description="Low complexity" evidence="1">
    <location>
        <begin position="561"/>
        <end position="583"/>
    </location>
</feature>
<dbReference type="PANTHER" id="PTHR30441:SF8">
    <property type="entry name" value="DUF748 DOMAIN-CONTAINING PROTEIN"/>
    <property type="match status" value="1"/>
</dbReference>
<dbReference type="OrthoDB" id="9757969at2"/>
<dbReference type="GO" id="GO:0090313">
    <property type="term" value="P:regulation of protein targeting to membrane"/>
    <property type="evidence" value="ECO:0007669"/>
    <property type="project" value="TreeGrafter"/>
</dbReference>
<dbReference type="GO" id="GO:0005886">
    <property type="term" value="C:plasma membrane"/>
    <property type="evidence" value="ECO:0007669"/>
    <property type="project" value="TreeGrafter"/>
</dbReference>
<feature type="compositionally biased region" description="Low complexity" evidence="1">
    <location>
        <begin position="856"/>
        <end position="873"/>
    </location>
</feature>
<dbReference type="EMBL" id="CP001635">
    <property type="protein sequence ID" value="ACS19716.1"/>
    <property type="molecule type" value="Genomic_DNA"/>
</dbReference>
<accession>C5CPX7</accession>
<dbReference type="InterPro" id="IPR036737">
    <property type="entry name" value="OmpA-like_sf"/>
</dbReference>
<dbReference type="HOGENOM" id="CLU_005680_1_0_4"/>
<evidence type="ECO:0008006" key="3">
    <source>
        <dbReference type="Google" id="ProtNLM"/>
    </source>
</evidence>
<dbReference type="STRING" id="543728.Vapar_3097"/>
<dbReference type="Gene3D" id="3.30.1330.60">
    <property type="entry name" value="OmpA-like domain"/>
    <property type="match status" value="1"/>
</dbReference>
<dbReference type="InterPro" id="IPR008023">
    <property type="entry name" value="DUF748"/>
</dbReference>
<reference evidence="2" key="1">
    <citation type="submission" date="2009-06" db="EMBL/GenBank/DDBJ databases">
        <title>Complete sequence of chromosome 1 of Variovorax paradoxus S110.</title>
        <authorList>
            <consortium name="US DOE Joint Genome Institute"/>
            <person name="Lucas S."/>
            <person name="Copeland A."/>
            <person name="Lapidus A."/>
            <person name="Glavina del Rio T."/>
            <person name="Tice H."/>
            <person name="Bruce D."/>
            <person name="Goodwin L."/>
            <person name="Pitluck S."/>
            <person name="Chertkov O."/>
            <person name="Brettin T."/>
            <person name="Detter J.C."/>
            <person name="Han C."/>
            <person name="Larimer F."/>
            <person name="Land M."/>
            <person name="Hauser L."/>
            <person name="Kyrpides N."/>
            <person name="Ovchinnikova G."/>
            <person name="Orwin P."/>
            <person name="Leadbetter J.R."/>
            <person name="Spain J.C."/>
            <person name="Han J.I."/>
        </authorList>
    </citation>
    <scope>NUCLEOTIDE SEQUENCE</scope>
    <source>
        <strain evidence="2">S110</strain>
    </source>
</reference>
<feature type="compositionally biased region" description="Low complexity" evidence="1">
    <location>
        <begin position="818"/>
        <end position="833"/>
    </location>
</feature>
<name>C5CPX7_VARPS</name>